<dbReference type="CDD" id="cd06170">
    <property type="entry name" value="LuxR_C_like"/>
    <property type="match status" value="1"/>
</dbReference>
<dbReference type="RefSeq" id="WP_128929890.1">
    <property type="nucleotide sequence ID" value="NZ_JAKLTY010000056.1"/>
</dbReference>
<organism evidence="5 8">
    <name type="scientific">Bradyrhizobium zhengyangense</name>
    <dbReference type="NCBI Taxonomy" id="2911009"/>
    <lineage>
        <taxon>Bacteria</taxon>
        <taxon>Pseudomonadati</taxon>
        <taxon>Pseudomonadota</taxon>
        <taxon>Alphaproteobacteria</taxon>
        <taxon>Hyphomicrobiales</taxon>
        <taxon>Nitrobacteraceae</taxon>
        <taxon>Bradyrhizobium</taxon>
    </lineage>
</organism>
<dbReference type="SUPFAM" id="SSF75516">
    <property type="entry name" value="Pheromone-binding domain of LuxR-like quorum-sensing transcription factors"/>
    <property type="match status" value="1"/>
</dbReference>
<dbReference type="PRINTS" id="PR00038">
    <property type="entry name" value="HTHLUXR"/>
</dbReference>
<keyword evidence="3" id="KW-0804">Transcription</keyword>
<evidence type="ECO:0000313" key="7">
    <source>
        <dbReference type="Proteomes" id="UP001139012"/>
    </source>
</evidence>
<dbReference type="PANTHER" id="PTHR44688:SF16">
    <property type="entry name" value="DNA-BINDING TRANSCRIPTIONAL ACTIVATOR DEVR_DOSR"/>
    <property type="match status" value="1"/>
</dbReference>
<accession>A0A9X1RHV4</accession>
<dbReference type="SMART" id="SM00421">
    <property type="entry name" value="HTH_LUXR"/>
    <property type="match status" value="1"/>
</dbReference>
<dbReference type="Gene3D" id="3.30.450.80">
    <property type="entry name" value="Transcription factor LuxR-like, autoinducer-binding domain"/>
    <property type="match status" value="1"/>
</dbReference>
<dbReference type="GO" id="GO:0003677">
    <property type="term" value="F:DNA binding"/>
    <property type="evidence" value="ECO:0007669"/>
    <property type="project" value="UniProtKB-KW"/>
</dbReference>
<reference evidence="5" key="1">
    <citation type="submission" date="2022-01" db="EMBL/GenBank/DDBJ databases">
        <title>Genome sequnece data of strain Bradyrhizobium sp. nov.</title>
        <authorList>
            <person name="Zhang J."/>
        </authorList>
    </citation>
    <scope>NUCLEOTIDE SEQUENCE</scope>
    <source>
        <strain evidence="6">WYCCWR 12774</strain>
        <strain evidence="5">WYCCWR 13023</strain>
    </source>
</reference>
<keyword evidence="2" id="KW-0238">DNA-binding</keyword>
<dbReference type="Pfam" id="PF03472">
    <property type="entry name" value="Autoind_bind"/>
    <property type="match status" value="1"/>
</dbReference>
<evidence type="ECO:0000313" key="6">
    <source>
        <dbReference type="EMBL" id="MCG2673169.1"/>
    </source>
</evidence>
<feature type="domain" description="HTH luxR-type" evidence="4">
    <location>
        <begin position="173"/>
        <end position="238"/>
    </location>
</feature>
<dbReference type="EMBL" id="JAKLTY010000056">
    <property type="protein sequence ID" value="MCG2632989.1"/>
    <property type="molecule type" value="Genomic_DNA"/>
</dbReference>
<evidence type="ECO:0000313" key="5">
    <source>
        <dbReference type="EMBL" id="MCG2632989.1"/>
    </source>
</evidence>
<keyword evidence="1" id="KW-0805">Transcription regulation</keyword>
<dbReference type="PANTHER" id="PTHR44688">
    <property type="entry name" value="DNA-BINDING TRANSCRIPTIONAL ACTIVATOR DEVR_DOSR"/>
    <property type="match status" value="1"/>
</dbReference>
<dbReference type="PROSITE" id="PS50043">
    <property type="entry name" value="HTH_LUXR_2"/>
    <property type="match status" value="1"/>
</dbReference>
<sequence>MNYDLINCAANTQSLSPLFQMLVSKAGKLGFGSVAYAAVTYAPPKRLRESPAPMIASNFPSHWSKPYAEHEYGNIDPAIHRSRRFSRPICWEELSARCRLLPEEQRALDFYKIAGFKRGISVPLFAAQGHVSVALFASESDRADPKGSLLHLAALASQFHIGYGLIAPLPDENRYLNVTFTPREKEILLHAAEGRSSWHIGRLLHISGNSVDFHMKNIMRKMGTSTRTVAIREAYRAGLIHYASPTNEECRFSKGHTVKSKNRTLARQ</sequence>
<proteinExistence type="predicted"/>
<evidence type="ECO:0000256" key="2">
    <source>
        <dbReference type="ARBA" id="ARBA00023125"/>
    </source>
</evidence>
<dbReference type="Gene3D" id="1.10.10.10">
    <property type="entry name" value="Winged helix-like DNA-binding domain superfamily/Winged helix DNA-binding domain"/>
    <property type="match status" value="1"/>
</dbReference>
<protein>
    <submittedName>
        <fullName evidence="5">LuxR family transcriptional regulator</fullName>
    </submittedName>
</protein>
<gene>
    <name evidence="6" type="ORF">L6637_40430</name>
    <name evidence="5" type="ORF">L6654_41220</name>
</gene>
<evidence type="ECO:0000313" key="8">
    <source>
        <dbReference type="Proteomes" id="UP001139054"/>
    </source>
</evidence>
<dbReference type="Proteomes" id="UP001139054">
    <property type="component" value="Unassembled WGS sequence"/>
</dbReference>
<dbReference type="EMBL" id="JAKLUA010000036">
    <property type="protein sequence ID" value="MCG2673169.1"/>
    <property type="molecule type" value="Genomic_DNA"/>
</dbReference>
<name>A0A9X1RHV4_9BRAD</name>
<evidence type="ECO:0000259" key="4">
    <source>
        <dbReference type="PROSITE" id="PS50043"/>
    </source>
</evidence>
<evidence type="ECO:0000256" key="3">
    <source>
        <dbReference type="ARBA" id="ARBA00023163"/>
    </source>
</evidence>
<dbReference type="InterPro" id="IPR036388">
    <property type="entry name" value="WH-like_DNA-bd_sf"/>
</dbReference>
<keyword evidence="7" id="KW-1185">Reference proteome</keyword>
<comment type="caution">
    <text evidence="5">The sequence shown here is derived from an EMBL/GenBank/DDBJ whole genome shotgun (WGS) entry which is preliminary data.</text>
</comment>
<dbReference type="InterPro" id="IPR000792">
    <property type="entry name" value="Tscrpt_reg_LuxR_C"/>
</dbReference>
<dbReference type="Proteomes" id="UP001139012">
    <property type="component" value="Unassembled WGS sequence"/>
</dbReference>
<dbReference type="InterPro" id="IPR016032">
    <property type="entry name" value="Sig_transdc_resp-reg_C-effctor"/>
</dbReference>
<dbReference type="GO" id="GO:0006355">
    <property type="term" value="P:regulation of DNA-templated transcription"/>
    <property type="evidence" value="ECO:0007669"/>
    <property type="project" value="InterPro"/>
</dbReference>
<evidence type="ECO:0000256" key="1">
    <source>
        <dbReference type="ARBA" id="ARBA00023015"/>
    </source>
</evidence>
<dbReference type="Pfam" id="PF00196">
    <property type="entry name" value="GerE"/>
    <property type="match status" value="1"/>
</dbReference>
<dbReference type="InterPro" id="IPR036693">
    <property type="entry name" value="TF_LuxR_autoind-bd_dom_sf"/>
</dbReference>
<dbReference type="AlphaFoldDB" id="A0A9X1RHV4"/>
<dbReference type="PROSITE" id="PS00622">
    <property type="entry name" value="HTH_LUXR_1"/>
    <property type="match status" value="1"/>
</dbReference>
<dbReference type="SUPFAM" id="SSF46894">
    <property type="entry name" value="C-terminal effector domain of the bipartite response regulators"/>
    <property type="match status" value="1"/>
</dbReference>
<dbReference type="InterPro" id="IPR005143">
    <property type="entry name" value="TF_LuxR_autoind-bd_dom"/>
</dbReference>